<feature type="compositionally biased region" description="Basic residues" evidence="1">
    <location>
        <begin position="166"/>
        <end position="180"/>
    </location>
</feature>
<sequence length="196" mass="22401">MVKEVSPMKKSFQKKSKGKKKSVDIVETPISTKPAAWDREGQDTSPSQLDSLLSVRSSTKKVRRTSSMNSSVMDERRYPSSKYYQTPSGTFIISSLEGTDSPSLVKSRLKRGNKEYEMVSSPAVMCVEPAEEEKKVVSVKKGKKQRKRQAQQEEEEHRPAKLTGKEKRKQHREARTKKIGQHFYTSANVKNRSYRD</sequence>
<accession>R7T544</accession>
<feature type="compositionally biased region" description="Basic residues" evidence="1">
    <location>
        <begin position="137"/>
        <end position="149"/>
    </location>
</feature>
<dbReference type="Proteomes" id="UP000014760">
    <property type="component" value="Unassembled WGS sequence"/>
</dbReference>
<reference evidence="2 4" key="2">
    <citation type="journal article" date="2013" name="Nature">
        <title>Insights into bilaterian evolution from three spiralian genomes.</title>
        <authorList>
            <person name="Simakov O."/>
            <person name="Marletaz F."/>
            <person name="Cho S.J."/>
            <person name="Edsinger-Gonzales E."/>
            <person name="Havlak P."/>
            <person name="Hellsten U."/>
            <person name="Kuo D.H."/>
            <person name="Larsson T."/>
            <person name="Lv J."/>
            <person name="Arendt D."/>
            <person name="Savage R."/>
            <person name="Osoegawa K."/>
            <person name="de Jong P."/>
            <person name="Grimwood J."/>
            <person name="Chapman J.A."/>
            <person name="Shapiro H."/>
            <person name="Aerts A."/>
            <person name="Otillar R.P."/>
            <person name="Terry A.Y."/>
            <person name="Boore J.L."/>
            <person name="Grigoriev I.V."/>
            <person name="Lindberg D.R."/>
            <person name="Seaver E.C."/>
            <person name="Weisblat D.A."/>
            <person name="Putnam N.H."/>
            <person name="Rokhsar D.S."/>
        </authorList>
    </citation>
    <scope>NUCLEOTIDE SEQUENCE</scope>
    <source>
        <strain evidence="2 4">I ESC-2004</strain>
    </source>
</reference>
<name>R7T544_CAPTE</name>
<keyword evidence="4" id="KW-1185">Reference proteome</keyword>
<dbReference type="EMBL" id="KB311873">
    <property type="protein sequence ID" value="ELT88312.1"/>
    <property type="molecule type" value="Genomic_DNA"/>
</dbReference>
<dbReference type="EMBL" id="AMQN01003457">
    <property type="status" value="NOT_ANNOTATED_CDS"/>
    <property type="molecule type" value="Genomic_DNA"/>
</dbReference>
<evidence type="ECO:0000313" key="2">
    <source>
        <dbReference type="EMBL" id="ELT88312.1"/>
    </source>
</evidence>
<protein>
    <submittedName>
        <fullName evidence="2 3">Uncharacterized protein</fullName>
    </submittedName>
</protein>
<organism evidence="2">
    <name type="scientific">Capitella teleta</name>
    <name type="common">Polychaete worm</name>
    <dbReference type="NCBI Taxonomy" id="283909"/>
    <lineage>
        <taxon>Eukaryota</taxon>
        <taxon>Metazoa</taxon>
        <taxon>Spiralia</taxon>
        <taxon>Lophotrochozoa</taxon>
        <taxon>Annelida</taxon>
        <taxon>Polychaeta</taxon>
        <taxon>Sedentaria</taxon>
        <taxon>Scolecida</taxon>
        <taxon>Capitellidae</taxon>
        <taxon>Capitella</taxon>
    </lineage>
</organism>
<feature type="compositionally biased region" description="Basic and acidic residues" evidence="1">
    <location>
        <begin position="155"/>
        <end position="165"/>
    </location>
</feature>
<feature type="compositionally biased region" description="Basic residues" evidence="1">
    <location>
        <begin position="11"/>
        <end position="20"/>
    </location>
</feature>
<gene>
    <name evidence="2" type="ORF">CAPTEDRAFT_148012</name>
</gene>
<reference evidence="4" key="1">
    <citation type="submission" date="2012-12" db="EMBL/GenBank/DDBJ databases">
        <authorList>
            <person name="Hellsten U."/>
            <person name="Grimwood J."/>
            <person name="Chapman J.A."/>
            <person name="Shapiro H."/>
            <person name="Aerts A."/>
            <person name="Otillar R.P."/>
            <person name="Terry A.Y."/>
            <person name="Boore J.L."/>
            <person name="Simakov O."/>
            <person name="Marletaz F."/>
            <person name="Cho S.-J."/>
            <person name="Edsinger-Gonzales E."/>
            <person name="Havlak P."/>
            <person name="Kuo D.-H."/>
            <person name="Larsson T."/>
            <person name="Lv J."/>
            <person name="Arendt D."/>
            <person name="Savage R."/>
            <person name="Osoegawa K."/>
            <person name="de Jong P."/>
            <person name="Lindberg D.R."/>
            <person name="Seaver E.C."/>
            <person name="Weisblat D.A."/>
            <person name="Putnam N.H."/>
            <person name="Grigoriev I.V."/>
            <person name="Rokhsar D.S."/>
        </authorList>
    </citation>
    <scope>NUCLEOTIDE SEQUENCE</scope>
    <source>
        <strain evidence="4">I ESC-2004</strain>
    </source>
</reference>
<dbReference type="AlphaFoldDB" id="R7T544"/>
<dbReference type="EnsemblMetazoa" id="CapteT148012">
    <property type="protein sequence ID" value="CapteP148012"/>
    <property type="gene ID" value="CapteG148012"/>
</dbReference>
<feature type="compositionally biased region" description="Polar residues" evidence="1">
    <location>
        <begin position="183"/>
        <end position="196"/>
    </location>
</feature>
<reference evidence="3" key="3">
    <citation type="submission" date="2015-06" db="UniProtKB">
        <authorList>
            <consortium name="EnsemblMetazoa"/>
        </authorList>
    </citation>
    <scope>IDENTIFICATION</scope>
</reference>
<dbReference type="HOGENOM" id="CLU_1391459_0_0_1"/>
<proteinExistence type="predicted"/>
<evidence type="ECO:0000313" key="4">
    <source>
        <dbReference type="Proteomes" id="UP000014760"/>
    </source>
</evidence>
<evidence type="ECO:0000256" key="1">
    <source>
        <dbReference type="SAM" id="MobiDB-lite"/>
    </source>
</evidence>
<feature type="region of interest" description="Disordered" evidence="1">
    <location>
        <begin position="1"/>
        <end position="84"/>
    </location>
</feature>
<evidence type="ECO:0000313" key="3">
    <source>
        <dbReference type="EnsemblMetazoa" id="CapteP148012"/>
    </source>
</evidence>
<feature type="region of interest" description="Disordered" evidence="1">
    <location>
        <begin position="131"/>
        <end position="196"/>
    </location>
</feature>